<protein>
    <submittedName>
        <fullName evidence="2">Uncharacterized protein</fullName>
    </submittedName>
</protein>
<name>A0A914RVP2_PAREQ</name>
<dbReference type="AlphaFoldDB" id="A0A914RVP2"/>
<evidence type="ECO:0000313" key="1">
    <source>
        <dbReference type="Proteomes" id="UP000887564"/>
    </source>
</evidence>
<accession>A0A914RVP2</accession>
<reference evidence="2" key="1">
    <citation type="submission" date="2022-11" db="UniProtKB">
        <authorList>
            <consortium name="WormBaseParasite"/>
        </authorList>
    </citation>
    <scope>IDENTIFICATION</scope>
</reference>
<organism evidence="1 2">
    <name type="scientific">Parascaris equorum</name>
    <name type="common">Equine roundworm</name>
    <dbReference type="NCBI Taxonomy" id="6256"/>
    <lineage>
        <taxon>Eukaryota</taxon>
        <taxon>Metazoa</taxon>
        <taxon>Ecdysozoa</taxon>
        <taxon>Nematoda</taxon>
        <taxon>Chromadorea</taxon>
        <taxon>Rhabditida</taxon>
        <taxon>Spirurina</taxon>
        <taxon>Ascaridomorpha</taxon>
        <taxon>Ascaridoidea</taxon>
        <taxon>Ascarididae</taxon>
        <taxon>Parascaris</taxon>
    </lineage>
</organism>
<keyword evidence="1" id="KW-1185">Reference proteome</keyword>
<evidence type="ECO:0000313" key="2">
    <source>
        <dbReference type="WBParaSite" id="PEQ_0000607901-mRNA-1"/>
    </source>
</evidence>
<dbReference type="WBParaSite" id="PEQ_0000607901-mRNA-1">
    <property type="protein sequence ID" value="PEQ_0000607901-mRNA-1"/>
    <property type="gene ID" value="PEQ_0000607901"/>
</dbReference>
<proteinExistence type="predicted"/>
<sequence>MKQILRKTYLATSVSCNLRMNLPSALWDDDSDRTNAIGQDRKFELTKEQPNENVLVLKKQFGEKSLGKKRKKGIFGRRDPIGW</sequence>
<dbReference type="Proteomes" id="UP000887564">
    <property type="component" value="Unplaced"/>
</dbReference>